<comment type="caution">
    <text evidence="3">The sequence shown here is derived from an EMBL/GenBank/DDBJ whole genome shotgun (WGS) entry which is preliminary data.</text>
</comment>
<feature type="region of interest" description="Disordered" evidence="2">
    <location>
        <begin position="229"/>
        <end position="251"/>
    </location>
</feature>
<organism evidence="3 4">
    <name type="scientific">Syncephalastrum racemosum</name>
    <name type="common">Filamentous fungus</name>
    <dbReference type="NCBI Taxonomy" id="13706"/>
    <lineage>
        <taxon>Eukaryota</taxon>
        <taxon>Fungi</taxon>
        <taxon>Fungi incertae sedis</taxon>
        <taxon>Mucoromycota</taxon>
        <taxon>Mucoromycotina</taxon>
        <taxon>Mucoromycetes</taxon>
        <taxon>Mucorales</taxon>
        <taxon>Syncephalastraceae</taxon>
        <taxon>Syncephalastrum</taxon>
    </lineage>
</organism>
<evidence type="ECO:0000313" key="4">
    <source>
        <dbReference type="Proteomes" id="UP000242180"/>
    </source>
</evidence>
<evidence type="ECO:0000256" key="2">
    <source>
        <dbReference type="SAM" id="MobiDB-lite"/>
    </source>
</evidence>
<name>A0A1X2HM04_SYNRA</name>
<proteinExistence type="predicted"/>
<dbReference type="STRING" id="13706.A0A1X2HM04"/>
<dbReference type="AlphaFoldDB" id="A0A1X2HM04"/>
<dbReference type="EMBL" id="MCGN01000002">
    <property type="protein sequence ID" value="ORZ00358.1"/>
    <property type="molecule type" value="Genomic_DNA"/>
</dbReference>
<feature type="coiled-coil region" evidence="1">
    <location>
        <begin position="260"/>
        <end position="379"/>
    </location>
</feature>
<feature type="compositionally biased region" description="Basic residues" evidence="2">
    <location>
        <begin position="229"/>
        <end position="241"/>
    </location>
</feature>
<protein>
    <submittedName>
        <fullName evidence="3">Uncharacterized protein</fullName>
    </submittedName>
</protein>
<reference evidence="3 4" key="1">
    <citation type="submission" date="2016-07" db="EMBL/GenBank/DDBJ databases">
        <title>Pervasive Adenine N6-methylation of Active Genes in Fungi.</title>
        <authorList>
            <consortium name="DOE Joint Genome Institute"/>
            <person name="Mondo S.J."/>
            <person name="Dannebaum R.O."/>
            <person name="Kuo R.C."/>
            <person name="Labutti K."/>
            <person name="Haridas S."/>
            <person name="Kuo A."/>
            <person name="Salamov A."/>
            <person name="Ahrendt S.R."/>
            <person name="Lipzen A."/>
            <person name="Sullivan W."/>
            <person name="Andreopoulos W.B."/>
            <person name="Clum A."/>
            <person name="Lindquist E."/>
            <person name="Daum C."/>
            <person name="Ramamoorthy G.K."/>
            <person name="Gryganskyi A."/>
            <person name="Culley D."/>
            <person name="Magnuson J.K."/>
            <person name="James T.Y."/>
            <person name="O'Malley M.A."/>
            <person name="Stajich J.E."/>
            <person name="Spatafora J.W."/>
            <person name="Visel A."/>
            <person name="Grigoriev I.V."/>
        </authorList>
    </citation>
    <scope>NUCLEOTIDE SEQUENCE [LARGE SCALE GENOMIC DNA]</scope>
    <source>
        <strain evidence="3 4">NRRL 2496</strain>
    </source>
</reference>
<sequence>MDVHNQCRGPPPPPPPHAMIPDDSCSEIDTALNTPTDAHFYSSRWSLSSAFSSFPGRHGHHSSKRSSEMLFQKPLPTPQHTLRHHRASLPPLSLHMPTTHDGYPRATQIIREEEDDNETMYTPLEGSVSDRFSMMFSNQITPPAPSSPLFSREQTQTPVMRRRRRRQSDAHFEKTLQMVKSFSSGLSDGDTEGNAFCRQLEAYLRNWQAERPKPDMHNVATINLAHHRKQSARRHQRHLRQQRQLQQQRQRDRLNHITERQRLETELAKRDETIRALQEQLHQHQNPTAGFQVHVTRELRELAGANAQLECEVERLERREAEERMLVAKAEQRCMDYGIIYQQRQRKWEATEAELRTTIADLERKVTKLENESLQLYGRNLKLAHQLGQWAP</sequence>
<evidence type="ECO:0000313" key="3">
    <source>
        <dbReference type="EMBL" id="ORZ00358.1"/>
    </source>
</evidence>
<accession>A0A1X2HM04</accession>
<dbReference type="InParanoid" id="A0A1X2HM04"/>
<feature type="compositionally biased region" description="Polar residues" evidence="2">
    <location>
        <begin position="148"/>
        <end position="158"/>
    </location>
</feature>
<keyword evidence="4" id="KW-1185">Reference proteome</keyword>
<evidence type="ECO:0000256" key="1">
    <source>
        <dbReference type="SAM" id="Coils"/>
    </source>
</evidence>
<gene>
    <name evidence="3" type="ORF">BCR43DRAFT_485091</name>
</gene>
<feature type="compositionally biased region" description="Pro residues" evidence="2">
    <location>
        <begin position="9"/>
        <end position="18"/>
    </location>
</feature>
<feature type="region of interest" description="Disordered" evidence="2">
    <location>
        <begin position="1"/>
        <end position="20"/>
    </location>
</feature>
<keyword evidence="1" id="KW-0175">Coiled coil</keyword>
<feature type="region of interest" description="Disordered" evidence="2">
    <location>
        <begin position="141"/>
        <end position="169"/>
    </location>
</feature>
<dbReference type="Proteomes" id="UP000242180">
    <property type="component" value="Unassembled WGS sequence"/>
</dbReference>
<dbReference type="OrthoDB" id="2290754at2759"/>